<keyword evidence="9" id="KW-0175">Coiled coil</keyword>
<evidence type="ECO:0000313" key="12">
    <source>
        <dbReference type="EMBL" id="CCA70993.1"/>
    </source>
</evidence>
<dbReference type="FunCoup" id="G4TI50">
    <property type="interactions" value="108"/>
</dbReference>
<dbReference type="InParanoid" id="G4TI50"/>
<dbReference type="STRING" id="1109443.G4TI50"/>
<feature type="compositionally biased region" description="Basic and acidic residues" evidence="10">
    <location>
        <begin position="145"/>
        <end position="160"/>
    </location>
</feature>
<feature type="binding site" evidence="8">
    <location>
        <position position="396"/>
    </location>
    <ligand>
        <name>ATP</name>
        <dbReference type="ChEBI" id="CHEBI:30616"/>
    </ligand>
</feature>
<dbReference type="InterPro" id="IPR050494">
    <property type="entry name" value="Ser_Thr_dual-spec_kinase"/>
</dbReference>
<keyword evidence="13" id="KW-1185">Reference proteome</keyword>
<dbReference type="InterPro" id="IPR017441">
    <property type="entry name" value="Protein_kinase_ATP_BS"/>
</dbReference>
<evidence type="ECO:0000256" key="9">
    <source>
        <dbReference type="SAM" id="Coils"/>
    </source>
</evidence>
<evidence type="ECO:0000256" key="2">
    <source>
        <dbReference type="ARBA" id="ARBA00022527"/>
    </source>
</evidence>
<dbReference type="InterPro" id="IPR011009">
    <property type="entry name" value="Kinase-like_dom_sf"/>
</dbReference>
<name>G4TI50_SERID</name>
<dbReference type="PANTHER" id="PTHR24058:SF103">
    <property type="entry name" value="SERINE_THREONINE-PROTEIN KINASE PRP4 HOMOLOG"/>
    <property type="match status" value="1"/>
</dbReference>
<protein>
    <recommendedName>
        <fullName evidence="1">non-specific serine/threonine protein kinase</fullName>
        <ecNumber evidence="1">2.7.11.1</ecNumber>
    </recommendedName>
</protein>
<gene>
    <name evidence="12" type="ORF">PIIN_04926</name>
</gene>
<dbReference type="Gene3D" id="3.30.200.20">
    <property type="entry name" value="Phosphorylase Kinase, domain 1"/>
    <property type="match status" value="1"/>
</dbReference>
<dbReference type="Pfam" id="PF00069">
    <property type="entry name" value="Pkinase"/>
    <property type="match status" value="1"/>
</dbReference>
<feature type="compositionally biased region" description="Polar residues" evidence="10">
    <location>
        <begin position="202"/>
        <end position="213"/>
    </location>
</feature>
<feature type="compositionally biased region" description="Basic and acidic residues" evidence="10">
    <location>
        <begin position="1"/>
        <end position="13"/>
    </location>
</feature>
<evidence type="ECO:0000256" key="6">
    <source>
        <dbReference type="ARBA" id="ARBA00022840"/>
    </source>
</evidence>
<dbReference type="SMART" id="SM00220">
    <property type="entry name" value="S_TKc"/>
    <property type="match status" value="1"/>
</dbReference>
<feature type="compositionally biased region" description="Basic and acidic residues" evidence="10">
    <location>
        <begin position="22"/>
        <end position="62"/>
    </location>
</feature>
<dbReference type="Gene3D" id="1.10.510.10">
    <property type="entry name" value="Transferase(Phosphotransferase) domain 1"/>
    <property type="match status" value="1"/>
</dbReference>
<dbReference type="SUPFAM" id="SSF56112">
    <property type="entry name" value="Protein kinase-like (PK-like)"/>
    <property type="match status" value="1"/>
</dbReference>
<feature type="compositionally biased region" description="Polar residues" evidence="10">
    <location>
        <begin position="63"/>
        <end position="75"/>
    </location>
</feature>
<evidence type="ECO:0000256" key="7">
    <source>
        <dbReference type="ARBA" id="ARBA00023596"/>
    </source>
</evidence>
<dbReference type="GO" id="GO:0004674">
    <property type="term" value="F:protein serine/threonine kinase activity"/>
    <property type="evidence" value="ECO:0007669"/>
    <property type="project" value="UniProtKB-KW"/>
</dbReference>
<keyword evidence="3" id="KW-0808">Transferase</keyword>
<evidence type="ECO:0000256" key="10">
    <source>
        <dbReference type="SAM" id="MobiDB-lite"/>
    </source>
</evidence>
<sequence>MPPEKRALDHDYARSSAHKRSRREDTPRDWRAAHLDGGRNSSRRDEDRYKDRSRERYRDHSRNSPQAALRTSSSTPHRERSPLAGSNSSKKDENARKSFSPTSKAPKQMSPDDEKEEGEISPHALVDTVMQDSTTAPPDEQEFDFGPKEQPKFEDDAEARRARRAAILAKYQAKATNSQGPAVAFTLSANPLERIASIASAAGSTPGQSTPSAMDTGAAPSPSLNIQEDGNFLLSKGKVGATDDHGIKLDDKELQNGGAEGVVAADYDPSQDMRDDVRKAAKLAHDVEELEAEGSEYEEEDADEIEDMFALGDEEEKKPKKKKRVVKKVTTIAPETMDTAADEEGYYQIILGESLDGGRYQVFALVGKGMFSNVVKARVFDPDGDKERPVGEVAIKIVRSQESMYKAGAKEAQILQKLRQGDPEDKKHLIRLERTFEHRGHLCLVFESLSMNLRDTIKKYGRDVGLHIKAVRVYAHQLFLALSHLRKSNILHADIKPDNILINESRSNLKLCDLGSATDISYETAEIAPYLVSRFYRAPEIILGLPYDCAVDVWSMGCTLYELFTGRILFPGRSNREMLKLMMELKGRFNQKLVKKARFGDVYFDEGGGFYEVLEGGGGDKNKKIHITKPVRDLRTRLQPTAPNPDDAAAVAEEKEVLALIDLLDKCLHLDPARRITPRDALVHPFIRGA</sequence>
<feature type="region of interest" description="Disordered" evidence="10">
    <location>
        <begin position="1"/>
        <end position="160"/>
    </location>
</feature>
<evidence type="ECO:0000259" key="11">
    <source>
        <dbReference type="PROSITE" id="PS50011"/>
    </source>
</evidence>
<dbReference type="AlphaFoldDB" id="G4TI50"/>
<accession>G4TI50</accession>
<evidence type="ECO:0000313" key="13">
    <source>
        <dbReference type="Proteomes" id="UP000007148"/>
    </source>
</evidence>
<evidence type="ECO:0000256" key="1">
    <source>
        <dbReference type="ARBA" id="ARBA00012513"/>
    </source>
</evidence>
<dbReference type="Proteomes" id="UP000007148">
    <property type="component" value="Unassembled WGS sequence"/>
</dbReference>
<proteinExistence type="inferred from homology"/>
<dbReference type="PROSITE" id="PS00108">
    <property type="entry name" value="PROTEIN_KINASE_ST"/>
    <property type="match status" value="1"/>
</dbReference>
<dbReference type="InterPro" id="IPR008271">
    <property type="entry name" value="Ser/Thr_kinase_AS"/>
</dbReference>
<dbReference type="eggNOG" id="KOG0670">
    <property type="taxonomic scope" value="Eukaryota"/>
</dbReference>
<feature type="region of interest" description="Disordered" evidence="10">
    <location>
        <begin position="202"/>
        <end position="231"/>
    </location>
</feature>
<feature type="coiled-coil region" evidence="9">
    <location>
        <begin position="273"/>
        <end position="307"/>
    </location>
</feature>
<dbReference type="PANTHER" id="PTHR24058">
    <property type="entry name" value="DUAL SPECIFICITY PROTEIN KINASE"/>
    <property type="match status" value="1"/>
</dbReference>
<keyword evidence="2" id="KW-0723">Serine/threonine-protein kinase</keyword>
<evidence type="ECO:0000256" key="8">
    <source>
        <dbReference type="PROSITE-ProRule" id="PRU10141"/>
    </source>
</evidence>
<evidence type="ECO:0000256" key="4">
    <source>
        <dbReference type="ARBA" id="ARBA00022741"/>
    </source>
</evidence>
<feature type="domain" description="Protein kinase" evidence="11">
    <location>
        <begin position="360"/>
        <end position="687"/>
    </location>
</feature>
<dbReference type="EMBL" id="CAFZ01000102">
    <property type="protein sequence ID" value="CCA70993.1"/>
    <property type="molecule type" value="Genomic_DNA"/>
</dbReference>
<dbReference type="PROSITE" id="PS00107">
    <property type="entry name" value="PROTEIN_KINASE_ATP"/>
    <property type="match status" value="1"/>
</dbReference>
<dbReference type="InterPro" id="IPR000719">
    <property type="entry name" value="Prot_kinase_dom"/>
</dbReference>
<dbReference type="OMA" id="FPCITIN"/>
<dbReference type="CDD" id="cd14135">
    <property type="entry name" value="STKc_PRP4"/>
    <property type="match status" value="1"/>
</dbReference>
<dbReference type="EC" id="2.7.11.1" evidence="1"/>
<comment type="similarity">
    <text evidence="7">Belongs to the protein kinase superfamily. CMGC Ser/Thr protein kinase family.</text>
</comment>
<keyword evidence="6 8" id="KW-0067">ATP-binding</keyword>
<dbReference type="InterPro" id="IPR044092">
    <property type="entry name" value="STKc_PRP4"/>
</dbReference>
<organism evidence="12 13">
    <name type="scientific">Serendipita indica (strain DSM 11827)</name>
    <name type="common">Root endophyte fungus</name>
    <name type="synonym">Piriformospora indica</name>
    <dbReference type="NCBI Taxonomy" id="1109443"/>
    <lineage>
        <taxon>Eukaryota</taxon>
        <taxon>Fungi</taxon>
        <taxon>Dikarya</taxon>
        <taxon>Basidiomycota</taxon>
        <taxon>Agaricomycotina</taxon>
        <taxon>Agaricomycetes</taxon>
        <taxon>Sebacinales</taxon>
        <taxon>Serendipitaceae</taxon>
        <taxon>Serendipita</taxon>
    </lineage>
</organism>
<keyword evidence="4 8" id="KW-0547">Nucleotide-binding</keyword>
<dbReference type="FunFam" id="1.10.510.10:FF:000078">
    <property type="entry name" value="Serine/threonine-protein kinase PRP4 homolog"/>
    <property type="match status" value="1"/>
</dbReference>
<dbReference type="GO" id="GO:0005524">
    <property type="term" value="F:ATP binding"/>
    <property type="evidence" value="ECO:0007669"/>
    <property type="project" value="UniProtKB-UniRule"/>
</dbReference>
<evidence type="ECO:0000256" key="5">
    <source>
        <dbReference type="ARBA" id="ARBA00022777"/>
    </source>
</evidence>
<dbReference type="PROSITE" id="PS50011">
    <property type="entry name" value="PROTEIN_KINASE_DOM"/>
    <property type="match status" value="1"/>
</dbReference>
<reference evidence="12 13" key="1">
    <citation type="journal article" date="2011" name="PLoS Pathog.">
        <title>Endophytic Life Strategies Decoded by Genome and Transcriptome Analyses of the Mutualistic Root Symbiont Piriformospora indica.</title>
        <authorList>
            <person name="Zuccaro A."/>
            <person name="Lahrmann U."/>
            <person name="Guldener U."/>
            <person name="Langen G."/>
            <person name="Pfiffi S."/>
            <person name="Biedenkopf D."/>
            <person name="Wong P."/>
            <person name="Samans B."/>
            <person name="Grimm C."/>
            <person name="Basiewicz M."/>
            <person name="Murat C."/>
            <person name="Martin F."/>
            <person name="Kogel K.H."/>
        </authorList>
    </citation>
    <scope>NUCLEOTIDE SEQUENCE [LARGE SCALE GENOMIC DNA]</scope>
    <source>
        <strain evidence="12 13">DSM 11827</strain>
    </source>
</reference>
<dbReference type="HOGENOM" id="CLU_000288_5_5_1"/>
<dbReference type="GO" id="GO:0045292">
    <property type="term" value="P:mRNA cis splicing, via spliceosome"/>
    <property type="evidence" value="ECO:0007669"/>
    <property type="project" value="InterPro"/>
</dbReference>
<comment type="caution">
    <text evidence="12">The sequence shown here is derived from an EMBL/GenBank/DDBJ whole genome shotgun (WGS) entry which is preliminary data.</text>
</comment>
<dbReference type="OrthoDB" id="9332038at2759"/>
<evidence type="ECO:0000256" key="3">
    <source>
        <dbReference type="ARBA" id="ARBA00022679"/>
    </source>
</evidence>
<keyword evidence="5 12" id="KW-0418">Kinase</keyword>